<evidence type="ECO:0000313" key="3">
    <source>
        <dbReference type="Proteomes" id="UP001499951"/>
    </source>
</evidence>
<reference evidence="2 3" key="1">
    <citation type="journal article" date="2019" name="Int. J. Syst. Evol. Microbiol.">
        <title>The Global Catalogue of Microorganisms (GCM) 10K type strain sequencing project: providing services to taxonomists for standard genome sequencing and annotation.</title>
        <authorList>
            <consortium name="The Broad Institute Genomics Platform"/>
            <consortium name="The Broad Institute Genome Sequencing Center for Infectious Disease"/>
            <person name="Wu L."/>
            <person name="Ma J."/>
        </authorList>
    </citation>
    <scope>NUCLEOTIDE SEQUENCE [LARGE SCALE GENOMIC DNA]</scope>
    <source>
        <strain evidence="2 3">JCM 15089</strain>
    </source>
</reference>
<proteinExistence type="predicted"/>
<feature type="chain" id="PRO_5045514595" evidence="1">
    <location>
        <begin position="19"/>
        <end position="118"/>
    </location>
</feature>
<keyword evidence="1" id="KW-0732">Signal</keyword>
<feature type="signal peptide" evidence="1">
    <location>
        <begin position="1"/>
        <end position="18"/>
    </location>
</feature>
<comment type="caution">
    <text evidence="2">The sequence shown here is derived from an EMBL/GenBank/DDBJ whole genome shotgun (WGS) entry which is preliminary data.</text>
</comment>
<dbReference type="RefSeq" id="WP_166930237.1">
    <property type="nucleotide sequence ID" value="NZ_BAAADD010000001.1"/>
</dbReference>
<accession>A0ABN1DZH6</accession>
<keyword evidence="3" id="KW-1185">Reference proteome</keyword>
<gene>
    <name evidence="2" type="ORF">GCM10008942_00340</name>
</gene>
<evidence type="ECO:0000256" key="1">
    <source>
        <dbReference type="SAM" id="SignalP"/>
    </source>
</evidence>
<protein>
    <submittedName>
        <fullName evidence="2">Uncharacterized protein</fullName>
    </submittedName>
</protein>
<dbReference type="Proteomes" id="UP001499951">
    <property type="component" value="Unassembled WGS sequence"/>
</dbReference>
<evidence type="ECO:0000313" key="2">
    <source>
        <dbReference type="EMBL" id="GAA0555805.1"/>
    </source>
</evidence>
<dbReference type="EMBL" id="BAAADD010000001">
    <property type="protein sequence ID" value="GAA0555805.1"/>
    <property type="molecule type" value="Genomic_DNA"/>
</dbReference>
<name>A0ABN1DZH6_9PROT</name>
<sequence>MRIPILLIAAALTAPALAQNESDWVSYFTFQDVKFFYAPSTVQKDGAVRIVKWHDSRNPQVVFKVRIDCTARTIQSLEADEYDLLTGDYYETADLSGQPPDPLGASDSMGSALAKTVC</sequence>
<organism evidence="2 3">
    <name type="scientific">Rhizomicrobium electricum</name>
    <dbReference type="NCBI Taxonomy" id="480070"/>
    <lineage>
        <taxon>Bacteria</taxon>
        <taxon>Pseudomonadati</taxon>
        <taxon>Pseudomonadota</taxon>
        <taxon>Alphaproteobacteria</taxon>
        <taxon>Micropepsales</taxon>
        <taxon>Micropepsaceae</taxon>
        <taxon>Rhizomicrobium</taxon>
    </lineage>
</organism>